<keyword evidence="2" id="KW-1185">Reference proteome</keyword>
<reference evidence="1" key="1">
    <citation type="journal article" date="2023" name="Mol. Ecol. Resour.">
        <title>Chromosome-level genome assembly of a triploid poplar Populus alba 'Berolinensis'.</title>
        <authorList>
            <person name="Chen S."/>
            <person name="Yu Y."/>
            <person name="Wang X."/>
            <person name="Wang S."/>
            <person name="Zhang T."/>
            <person name="Zhou Y."/>
            <person name="He R."/>
            <person name="Meng N."/>
            <person name="Wang Y."/>
            <person name="Liu W."/>
            <person name="Liu Z."/>
            <person name="Liu J."/>
            <person name="Guo Q."/>
            <person name="Huang H."/>
            <person name="Sederoff R.R."/>
            <person name="Wang G."/>
            <person name="Qu G."/>
            <person name="Chen S."/>
        </authorList>
    </citation>
    <scope>NUCLEOTIDE SEQUENCE</scope>
    <source>
        <strain evidence="1">SC-2020</strain>
    </source>
</reference>
<evidence type="ECO:0000313" key="1">
    <source>
        <dbReference type="EMBL" id="KAJ6983301.1"/>
    </source>
</evidence>
<dbReference type="Proteomes" id="UP001164929">
    <property type="component" value="Chromosome 10"/>
</dbReference>
<comment type="caution">
    <text evidence="1">The sequence shown here is derived from an EMBL/GenBank/DDBJ whole genome shotgun (WGS) entry which is preliminary data.</text>
</comment>
<proteinExistence type="predicted"/>
<evidence type="ECO:0000313" key="2">
    <source>
        <dbReference type="Proteomes" id="UP001164929"/>
    </source>
</evidence>
<dbReference type="AlphaFoldDB" id="A0AAD6Q8W3"/>
<accession>A0AAD6Q8W3</accession>
<dbReference type="EMBL" id="JAQIZT010000010">
    <property type="protein sequence ID" value="KAJ6983301.1"/>
    <property type="molecule type" value="Genomic_DNA"/>
</dbReference>
<name>A0AAD6Q8W3_9ROSI</name>
<sequence>MDVMQSRDWAGSITLLSNTTCTKSTFAVELSGIHKCRVSLEMIALNVTHIMFLSLPMRTATRQIDCFNNPSSLGAGYLKVSQFK</sequence>
<gene>
    <name evidence="1" type="ORF">NC653_026192</name>
</gene>
<organism evidence="1 2">
    <name type="scientific">Populus alba x Populus x berolinensis</name>
    <dbReference type="NCBI Taxonomy" id="444605"/>
    <lineage>
        <taxon>Eukaryota</taxon>
        <taxon>Viridiplantae</taxon>
        <taxon>Streptophyta</taxon>
        <taxon>Embryophyta</taxon>
        <taxon>Tracheophyta</taxon>
        <taxon>Spermatophyta</taxon>
        <taxon>Magnoliopsida</taxon>
        <taxon>eudicotyledons</taxon>
        <taxon>Gunneridae</taxon>
        <taxon>Pentapetalae</taxon>
        <taxon>rosids</taxon>
        <taxon>fabids</taxon>
        <taxon>Malpighiales</taxon>
        <taxon>Salicaceae</taxon>
        <taxon>Saliceae</taxon>
        <taxon>Populus</taxon>
    </lineage>
</organism>
<protein>
    <submittedName>
        <fullName evidence="1">Uncharacterized protein</fullName>
    </submittedName>
</protein>